<dbReference type="EMBL" id="CP090035">
    <property type="protein sequence ID" value="UPK97150.1"/>
    <property type="molecule type" value="Genomic_DNA"/>
</dbReference>
<sequence>MDLEPTKNANVGITTQSVASIDLDLDPGQYIPPPPTEWGIEEQQREYERRSRAKASQWVNRQDSSRPAPGAIINSLPLDERMRHNDKIVGLVDNILHQTSHSDASKSRPSSIQTTAAFAIAARRNYGGNTFQDRLRGSNAAFQAPEPTPSFLDRNSKYHDTGHHDEGRPPDTFGSDGWHTSLSLQTTPQTRGVKEEHSPHPGLHEVQWASTNPSETDTCSITRKQPKRQNSRLTDDERGTRRRQKRPRTGRRLPRTSPTVPGSSQQAANRIPHTDHGRSRQQTQREPQSHPDPGPSSSSSFQNDRVESSSDSQFSEKNFVGSEETCFFWLHNNTKYSTPGRTACQGRKIEISHIVTHAVDHHGLIRGRDPRHGNRAYLMSCQRHDPETKATGTCGKCKSLHEWRDADFEDPGHHGVALCLRCWCGFTKSDMKEHLAGPLCTYMAEQPKSMKVYILYTTFCSKDDPPSAPPNFETPSHGRRPAKGRNRSAAREPQPKQQGRNQRVGQQTPQESSNGSQFRCLQPTGKSNKPATSRRPAASHLEVPAQNPSGLSKPAQRPPSQSSLSLSPSWRQAATRGLQSQSPLPQDIYRQVKQAMSPEDNSLALSSLPMRQSSSHGQSFQSANMQQSLSDSHNPLRQPVQSAHQSPIHEISQQFNNQSLQELLQSIQEVLPNQRGQSSLTQLGYQDPTNQQLFGNFIYTGNFQESGVPQIQTTPIDDFNMALPPETPFSQPTPSQATASQVPSTMGEPLPIPSPDMDEPKWLLPDPDDDDDDPFQYIGSNPTLQEPIGRQDAPIRQQTLRPQNSSLNGLLLSSQQVKIERDSAYESMGQTNTEPDDSLNAMMYQTAEPDSMEIEEGLLAKYFDFDSACEETSFTDPRFF</sequence>
<evidence type="ECO:0000313" key="2">
    <source>
        <dbReference type="Proteomes" id="UP000830768"/>
    </source>
</evidence>
<gene>
    <name evidence="1" type="ORF">LCI18_008085</name>
</gene>
<accession>A0ACD3Z7Q4</accession>
<name>A0ACD3Z7Q4_FUSSC</name>
<reference evidence="1" key="1">
    <citation type="submission" date="2021-11" db="EMBL/GenBank/DDBJ databases">
        <title>Fusarium solani-melongenae Genome sequencing and assembly.</title>
        <authorList>
            <person name="Xie S."/>
            <person name="Huang L."/>
            <person name="Zhang X."/>
        </authorList>
    </citation>
    <scope>NUCLEOTIDE SEQUENCE</scope>
    <source>
        <strain evidence="1">CRI 24-3</strain>
    </source>
</reference>
<dbReference type="Proteomes" id="UP000830768">
    <property type="component" value="Chromosome 6"/>
</dbReference>
<evidence type="ECO:0000313" key="1">
    <source>
        <dbReference type="EMBL" id="UPK97150.1"/>
    </source>
</evidence>
<proteinExistence type="predicted"/>
<protein>
    <submittedName>
        <fullName evidence="1">Uncharacterized protein</fullName>
    </submittedName>
</protein>
<organism evidence="1 2">
    <name type="scientific">Fusarium solani subsp. cucurbitae</name>
    <name type="common">Neocosmosporum cucurbitae</name>
    <dbReference type="NCBI Taxonomy" id="2747967"/>
    <lineage>
        <taxon>Eukaryota</taxon>
        <taxon>Fungi</taxon>
        <taxon>Dikarya</taxon>
        <taxon>Ascomycota</taxon>
        <taxon>Pezizomycotina</taxon>
        <taxon>Sordariomycetes</taxon>
        <taxon>Hypocreomycetidae</taxon>
        <taxon>Hypocreales</taxon>
        <taxon>Nectriaceae</taxon>
        <taxon>Fusarium</taxon>
        <taxon>Fusarium solani species complex</taxon>
    </lineage>
</organism>
<keyword evidence="2" id="KW-1185">Reference proteome</keyword>